<dbReference type="AlphaFoldDB" id="A0AAD4IPP0"/>
<protein>
    <recommendedName>
        <fullName evidence="1">hAT-like transposase RNase-H fold domain-containing protein</fullName>
    </recommendedName>
</protein>
<organism evidence="2 3">
    <name type="scientific">Perilla frutescens var. hirtella</name>
    <name type="common">Perilla citriodora</name>
    <name type="synonym">Perilla setoyensis</name>
    <dbReference type="NCBI Taxonomy" id="608512"/>
    <lineage>
        <taxon>Eukaryota</taxon>
        <taxon>Viridiplantae</taxon>
        <taxon>Streptophyta</taxon>
        <taxon>Embryophyta</taxon>
        <taxon>Tracheophyta</taxon>
        <taxon>Spermatophyta</taxon>
        <taxon>Magnoliopsida</taxon>
        <taxon>eudicotyledons</taxon>
        <taxon>Gunneridae</taxon>
        <taxon>Pentapetalae</taxon>
        <taxon>asterids</taxon>
        <taxon>lamiids</taxon>
        <taxon>Lamiales</taxon>
        <taxon>Lamiaceae</taxon>
        <taxon>Nepetoideae</taxon>
        <taxon>Elsholtzieae</taxon>
        <taxon>Perilla</taxon>
    </lineage>
</organism>
<dbReference type="EMBL" id="SDAM02029557">
    <property type="protein sequence ID" value="KAH6756448.1"/>
    <property type="molecule type" value="Genomic_DNA"/>
</dbReference>
<reference evidence="2 3" key="1">
    <citation type="journal article" date="2021" name="Nat. Commun.">
        <title>Incipient diploidization of the medicinal plant Perilla within 10,000 years.</title>
        <authorList>
            <person name="Zhang Y."/>
            <person name="Shen Q."/>
            <person name="Leng L."/>
            <person name="Zhang D."/>
            <person name="Chen S."/>
            <person name="Shi Y."/>
            <person name="Ning Z."/>
            <person name="Chen S."/>
        </authorList>
    </citation>
    <scope>NUCLEOTIDE SEQUENCE [LARGE SCALE GENOMIC DNA]</scope>
    <source>
        <strain evidence="3">cv. PC099</strain>
    </source>
</reference>
<dbReference type="InterPro" id="IPR025525">
    <property type="entry name" value="hAT-like_transposase_RNase-H"/>
</dbReference>
<dbReference type="GO" id="GO:0003677">
    <property type="term" value="F:DNA binding"/>
    <property type="evidence" value="ECO:0007669"/>
    <property type="project" value="InterPro"/>
</dbReference>
<dbReference type="InterPro" id="IPR012337">
    <property type="entry name" value="RNaseH-like_sf"/>
</dbReference>
<evidence type="ECO:0000313" key="3">
    <source>
        <dbReference type="Proteomes" id="UP001190926"/>
    </source>
</evidence>
<comment type="caution">
    <text evidence="2">The sequence shown here is derived from an EMBL/GenBank/DDBJ whole genome shotgun (WGS) entry which is preliminary data.</text>
</comment>
<sequence>MKKKFDKYWGECNLLMSIAAILDPRCKMRVIEFSFPKIYDKDEARDNIQKVKEALYELYNEYVAEMYSDGSTQSDEAVGSALNCTNSQESVSVSGWSEFTQFVKVRKSLKRLCFPFLDDGRFAAICMLELDERMLMGIYYFLLCFIPKL</sequence>
<proteinExistence type="predicted"/>
<dbReference type="PANTHER" id="PTHR23272">
    <property type="entry name" value="BED FINGER-RELATED"/>
    <property type="match status" value="1"/>
</dbReference>
<evidence type="ECO:0000313" key="2">
    <source>
        <dbReference type="EMBL" id="KAH6756448.1"/>
    </source>
</evidence>
<feature type="domain" description="hAT-like transposase RNase-H fold" evidence="1">
    <location>
        <begin position="1"/>
        <end position="62"/>
    </location>
</feature>
<evidence type="ECO:0000259" key="1">
    <source>
        <dbReference type="Pfam" id="PF14372"/>
    </source>
</evidence>
<accession>A0AAD4IPP0</accession>
<dbReference type="PANTHER" id="PTHR23272:SF183">
    <property type="entry name" value="ZINC FINGER BED DOMAIN-CONTAINING PROTEIN RICESLEEPER 1-LIKE"/>
    <property type="match status" value="1"/>
</dbReference>
<gene>
    <name evidence="2" type="ORF">C2S53_002449</name>
</gene>
<dbReference type="Pfam" id="PF14372">
    <property type="entry name" value="hAT-like_RNase-H"/>
    <property type="match status" value="1"/>
</dbReference>
<dbReference type="Proteomes" id="UP001190926">
    <property type="component" value="Unassembled WGS sequence"/>
</dbReference>
<name>A0AAD4IPP0_PERFH</name>
<dbReference type="SUPFAM" id="SSF53098">
    <property type="entry name" value="Ribonuclease H-like"/>
    <property type="match status" value="1"/>
</dbReference>
<keyword evidence="3" id="KW-1185">Reference proteome</keyword>